<dbReference type="PANTHER" id="PTHR36978:SF4">
    <property type="entry name" value="P-LOOP CONTAINING NUCLEOSIDE TRIPHOSPHATE HYDROLASE PROTEIN"/>
    <property type="match status" value="1"/>
</dbReference>
<accession>X0RU20</accession>
<dbReference type="InterPro" id="IPR027417">
    <property type="entry name" value="P-loop_NTPase"/>
</dbReference>
<proteinExistence type="predicted"/>
<organism evidence="1">
    <name type="scientific">marine sediment metagenome</name>
    <dbReference type="NCBI Taxonomy" id="412755"/>
    <lineage>
        <taxon>unclassified sequences</taxon>
        <taxon>metagenomes</taxon>
        <taxon>ecological metagenomes</taxon>
    </lineage>
</organism>
<protein>
    <recommendedName>
        <fullName evidence="2">Sulfotransferase domain-containing protein</fullName>
    </recommendedName>
</protein>
<reference evidence="1" key="1">
    <citation type="journal article" date="2014" name="Front. Microbiol.">
        <title>High frequency of phylogenetically diverse reductive dehalogenase-homologous genes in deep subseafloor sedimentary metagenomes.</title>
        <authorList>
            <person name="Kawai M."/>
            <person name="Futagami T."/>
            <person name="Toyoda A."/>
            <person name="Takaki Y."/>
            <person name="Nishi S."/>
            <person name="Hori S."/>
            <person name="Arai W."/>
            <person name="Tsubouchi T."/>
            <person name="Morono Y."/>
            <person name="Uchiyama I."/>
            <person name="Ito T."/>
            <person name="Fujiyama A."/>
            <person name="Inagaki F."/>
            <person name="Takami H."/>
        </authorList>
    </citation>
    <scope>NUCLEOTIDE SEQUENCE</scope>
    <source>
        <strain evidence="1">Expedition CK06-06</strain>
    </source>
</reference>
<dbReference type="InterPro" id="IPR040632">
    <property type="entry name" value="Sulfotransfer_4"/>
</dbReference>
<sequence length="171" mass="19960">MDKIFGIGLPKTGHTSLTRALEILGYKSIKIPIACVNDDLSIKYDSLKDYNAWTDTPITMKYTELDKLYPDARFILLHRNIITWEESCSFWFSLDIPDYHNLHKSIFGSASYVDVYTSYYNNLFSYFLNYRCGSKYIILDICAEYGWSQICEFLNKDIPNVSFPHLNKREG</sequence>
<dbReference type="EMBL" id="BARS01007994">
    <property type="protein sequence ID" value="GAF72344.1"/>
    <property type="molecule type" value="Genomic_DNA"/>
</dbReference>
<evidence type="ECO:0008006" key="2">
    <source>
        <dbReference type="Google" id="ProtNLM"/>
    </source>
</evidence>
<comment type="caution">
    <text evidence="1">The sequence shown here is derived from an EMBL/GenBank/DDBJ whole genome shotgun (WGS) entry which is preliminary data.</text>
</comment>
<dbReference type="Pfam" id="PF17784">
    <property type="entry name" value="Sulfotransfer_4"/>
    <property type="match status" value="2"/>
</dbReference>
<dbReference type="AlphaFoldDB" id="X0RU20"/>
<evidence type="ECO:0000313" key="1">
    <source>
        <dbReference type="EMBL" id="GAF72344.1"/>
    </source>
</evidence>
<name>X0RU20_9ZZZZ</name>
<gene>
    <name evidence="1" type="ORF">S01H1_15315</name>
</gene>
<dbReference type="SUPFAM" id="SSF52540">
    <property type="entry name" value="P-loop containing nucleoside triphosphate hydrolases"/>
    <property type="match status" value="1"/>
</dbReference>
<dbReference type="PANTHER" id="PTHR36978">
    <property type="entry name" value="P-LOOP CONTAINING NUCLEOTIDE TRIPHOSPHATE HYDROLASE"/>
    <property type="match status" value="1"/>
</dbReference>
<dbReference type="Gene3D" id="3.40.50.300">
    <property type="entry name" value="P-loop containing nucleotide triphosphate hydrolases"/>
    <property type="match status" value="1"/>
</dbReference>